<dbReference type="GO" id="GO:0009263">
    <property type="term" value="P:deoxyribonucleotide biosynthetic process"/>
    <property type="evidence" value="ECO:0007669"/>
    <property type="project" value="InterPro"/>
</dbReference>
<dbReference type="CDD" id="cd01049">
    <property type="entry name" value="RNRR2"/>
    <property type="match status" value="1"/>
</dbReference>
<evidence type="ECO:0000313" key="3">
    <source>
        <dbReference type="Proteomes" id="UP000219338"/>
    </source>
</evidence>
<dbReference type="STRING" id="47428.A0A284RRZ2"/>
<dbReference type="InterPro" id="IPR000358">
    <property type="entry name" value="RNR_small_fam"/>
</dbReference>
<dbReference type="Pfam" id="PF00268">
    <property type="entry name" value="Ribonuc_red_sm"/>
    <property type="match status" value="1"/>
</dbReference>
<dbReference type="PANTHER" id="PTHR23409">
    <property type="entry name" value="RIBONUCLEOSIDE-DIPHOSPHATE REDUCTASE SMALL CHAIN"/>
    <property type="match status" value="1"/>
</dbReference>
<evidence type="ECO:0000313" key="2">
    <source>
        <dbReference type="EMBL" id="SJL11529.1"/>
    </source>
</evidence>
<proteinExistence type="inferred from homology"/>
<dbReference type="InterPro" id="IPR033909">
    <property type="entry name" value="RNR_small"/>
</dbReference>
<dbReference type="Proteomes" id="UP000219338">
    <property type="component" value="Unassembled WGS sequence"/>
</dbReference>
<dbReference type="PANTHER" id="PTHR23409:SF18">
    <property type="entry name" value="RIBONUCLEOSIDE-DIPHOSPHATE REDUCTASE SUBUNIT M2"/>
    <property type="match status" value="1"/>
</dbReference>
<protein>
    <submittedName>
        <fullName evidence="2">Related to Putative ribonucleoside-diphosphate reductase small chain B</fullName>
    </submittedName>
</protein>
<name>A0A284RRZ2_ARMOS</name>
<dbReference type="InterPro" id="IPR012348">
    <property type="entry name" value="RNR-like"/>
</dbReference>
<dbReference type="SUPFAM" id="SSF47240">
    <property type="entry name" value="Ferritin-like"/>
    <property type="match status" value="1"/>
</dbReference>
<gene>
    <name evidence="2" type="ORF">ARMOST_14933</name>
</gene>
<organism evidence="2 3">
    <name type="scientific">Armillaria ostoyae</name>
    <name type="common">Armillaria root rot fungus</name>
    <dbReference type="NCBI Taxonomy" id="47428"/>
    <lineage>
        <taxon>Eukaryota</taxon>
        <taxon>Fungi</taxon>
        <taxon>Dikarya</taxon>
        <taxon>Basidiomycota</taxon>
        <taxon>Agaricomycotina</taxon>
        <taxon>Agaricomycetes</taxon>
        <taxon>Agaricomycetidae</taxon>
        <taxon>Agaricales</taxon>
        <taxon>Marasmiineae</taxon>
        <taxon>Physalacriaceae</taxon>
        <taxon>Armillaria</taxon>
    </lineage>
</organism>
<sequence length="455" mass="51292">MSQPVQKPEILGEPLLDHGPEHFILFPLKDSVAFDFYKKAQASLWTAEEMDLTEDRLQWTNRLTPAERFMLTQVLAFFATADSIVGENLVQRFSAEVQIPEFRMFYDFQAMMENVHWEVYSLLITTLIPDEDEQSHLFHAISTVPCVRAKADWALRWITSDASFASRVVAFAAVEGIFFSGAFASIFWLKKKGLMPGLTFSNELISRDEGLHTDFACYVYSCLQHKLPDATLTEIVTEASELEQVFWKEDTLVDGVLGLSAPSMVQYIKFVTDRLLAALNVSKVYNTENPFEFVEMISLEGKTNFFERRVSDYAKAFITGKGPADEKSNDGILERKMLARLECAHDVHGVNSVDWSPRAGFEDTLTTAGDDGVCKANIQSFYGVTSANQPDQNLKLHNNRPAASNNLTSAIIDFIVQEAGIGRQRRRRPKGIGRLPFAFRPPSPGIKFQRLFNLA</sequence>
<accession>A0A284RRZ2</accession>
<reference evidence="3" key="1">
    <citation type="journal article" date="2017" name="Nat. Ecol. Evol.">
        <title>Genome expansion and lineage-specific genetic innovations in the forest pathogenic fungi Armillaria.</title>
        <authorList>
            <person name="Sipos G."/>
            <person name="Prasanna A.N."/>
            <person name="Walter M.C."/>
            <person name="O'Connor E."/>
            <person name="Balint B."/>
            <person name="Krizsan K."/>
            <person name="Kiss B."/>
            <person name="Hess J."/>
            <person name="Varga T."/>
            <person name="Slot J."/>
            <person name="Riley R."/>
            <person name="Boka B."/>
            <person name="Rigling D."/>
            <person name="Barry K."/>
            <person name="Lee J."/>
            <person name="Mihaltcheva S."/>
            <person name="LaButti K."/>
            <person name="Lipzen A."/>
            <person name="Waldron R."/>
            <person name="Moloney N.M."/>
            <person name="Sperisen C."/>
            <person name="Kredics L."/>
            <person name="Vagvoelgyi C."/>
            <person name="Patrignani A."/>
            <person name="Fitzpatrick D."/>
            <person name="Nagy I."/>
            <person name="Doyle S."/>
            <person name="Anderson J.B."/>
            <person name="Grigoriev I.V."/>
            <person name="Gueldener U."/>
            <person name="Muensterkoetter M."/>
            <person name="Nagy L.G."/>
        </authorList>
    </citation>
    <scope>NUCLEOTIDE SEQUENCE [LARGE SCALE GENOMIC DNA]</scope>
    <source>
        <strain evidence="3">C18/9</strain>
    </source>
</reference>
<dbReference type="Gene3D" id="1.10.620.20">
    <property type="entry name" value="Ribonucleotide Reductase, subunit A"/>
    <property type="match status" value="1"/>
</dbReference>
<dbReference type="EMBL" id="FUEG01000014">
    <property type="protein sequence ID" value="SJL11529.1"/>
    <property type="molecule type" value="Genomic_DNA"/>
</dbReference>
<dbReference type="InterPro" id="IPR009078">
    <property type="entry name" value="Ferritin-like_SF"/>
</dbReference>
<comment type="similarity">
    <text evidence="1">Belongs to the ribonucleoside diphosphate reductase small chain family.</text>
</comment>
<evidence type="ECO:0000256" key="1">
    <source>
        <dbReference type="ARBA" id="ARBA00009303"/>
    </source>
</evidence>
<dbReference type="OrthoDB" id="2727692at2759"/>
<keyword evidence="3" id="KW-1185">Reference proteome</keyword>
<dbReference type="GO" id="GO:0016491">
    <property type="term" value="F:oxidoreductase activity"/>
    <property type="evidence" value="ECO:0007669"/>
    <property type="project" value="InterPro"/>
</dbReference>
<dbReference type="AlphaFoldDB" id="A0A284RRZ2"/>